<comment type="caution">
    <text evidence="2">The sequence shown here is derived from an EMBL/GenBank/DDBJ whole genome shotgun (WGS) entry which is preliminary data.</text>
</comment>
<dbReference type="Proteomes" id="UP000295793">
    <property type="component" value="Unassembled WGS sequence"/>
</dbReference>
<accession>A0A4R3HXT4</accession>
<protein>
    <recommendedName>
        <fullName evidence="4">ABC-type phosphate/phosphonate transport system substrate-binding protein</fullName>
    </recommendedName>
</protein>
<evidence type="ECO:0000256" key="1">
    <source>
        <dbReference type="SAM" id="SignalP"/>
    </source>
</evidence>
<evidence type="ECO:0000313" key="3">
    <source>
        <dbReference type="Proteomes" id="UP000295793"/>
    </source>
</evidence>
<gene>
    <name evidence="2" type="ORF">BCF53_1219</name>
</gene>
<feature type="signal peptide" evidence="1">
    <location>
        <begin position="1"/>
        <end position="27"/>
    </location>
</feature>
<sequence length="266" mass="30420">MMTNSVKKPVCFVLMLLSAIALSPVQANEDEARPVFIMHSSQDPNSPTSDWLKRVYAELFRRIGVPLEVVYFPGQRANVAAQAGDIDGQFTRIYDYQKLFKDQLRINVPVIKLNTVAYARVEDNLFLPNGWSSFESLNLRIDYVRGIVISDLNLKQWVAPENLTNSTDLREGLLKLKYNRTDVFVHGNIAVEPALDGEEYKDVLTAAGLMDVTLLYPYIHTRHFEYAPKMESALNQMKQEGLLLQYCIDAYGEDYRLFCRSIQPLE</sequence>
<dbReference type="SUPFAM" id="SSF53850">
    <property type="entry name" value="Periplasmic binding protein-like II"/>
    <property type="match status" value="1"/>
</dbReference>
<evidence type="ECO:0000313" key="2">
    <source>
        <dbReference type="EMBL" id="TCS37091.1"/>
    </source>
</evidence>
<dbReference type="EMBL" id="SLZR01000021">
    <property type="protein sequence ID" value="TCS37091.1"/>
    <property type="molecule type" value="Genomic_DNA"/>
</dbReference>
<keyword evidence="1" id="KW-0732">Signal</keyword>
<feature type="chain" id="PRO_5020940386" description="ABC-type phosphate/phosphonate transport system substrate-binding protein" evidence="1">
    <location>
        <begin position="28"/>
        <end position="266"/>
    </location>
</feature>
<evidence type="ECO:0008006" key="4">
    <source>
        <dbReference type="Google" id="ProtNLM"/>
    </source>
</evidence>
<dbReference type="AlphaFoldDB" id="A0A4R3HXT4"/>
<name>A0A4R3HXT4_9GAMM</name>
<reference evidence="2 3" key="1">
    <citation type="submission" date="2019-03" db="EMBL/GenBank/DDBJ databases">
        <title>Genomic Encyclopedia of Archaeal and Bacterial Type Strains, Phase II (KMG-II): from individual species to whole genera.</title>
        <authorList>
            <person name="Goeker M."/>
        </authorList>
    </citation>
    <scope>NUCLEOTIDE SEQUENCE [LARGE SCALE GENOMIC DNA]</scope>
    <source>
        <strain evidence="2 3">DSM 15388</strain>
    </source>
</reference>
<proteinExistence type="predicted"/>
<organism evidence="2 3">
    <name type="scientific">Reinekea marinisedimentorum</name>
    <dbReference type="NCBI Taxonomy" id="230495"/>
    <lineage>
        <taxon>Bacteria</taxon>
        <taxon>Pseudomonadati</taxon>
        <taxon>Pseudomonadota</taxon>
        <taxon>Gammaproteobacteria</taxon>
        <taxon>Oceanospirillales</taxon>
        <taxon>Saccharospirillaceae</taxon>
        <taxon>Reinekea</taxon>
    </lineage>
</organism>
<keyword evidence="3" id="KW-1185">Reference proteome</keyword>